<dbReference type="Pfam" id="PF00931">
    <property type="entry name" value="NB-ARC"/>
    <property type="match status" value="1"/>
</dbReference>
<dbReference type="EMBL" id="CP023778">
    <property type="protein sequence ID" value="ATL66549.1"/>
    <property type="molecule type" value="Genomic_DNA"/>
</dbReference>
<dbReference type="SUPFAM" id="SSF48452">
    <property type="entry name" value="TPR-like"/>
    <property type="match status" value="1"/>
</dbReference>
<dbReference type="PANTHER" id="PTHR47691:SF3">
    <property type="entry name" value="HTH-TYPE TRANSCRIPTIONAL REGULATOR RV0890C-RELATED"/>
    <property type="match status" value="1"/>
</dbReference>
<evidence type="ECO:0000313" key="3">
    <source>
        <dbReference type="EMBL" id="ATL66549.1"/>
    </source>
</evidence>
<dbReference type="AlphaFoldDB" id="A0A291RGW8"/>
<proteinExistence type="predicted"/>
<gene>
    <name evidence="3" type="ORF">CRH09_10360</name>
</gene>
<sequence length="798" mass="86122">MSRRVSGNLPAEVTSFIGRRDELAEARDLLSATRVLTMLGPGGVGKTRLSRQVGAATARAFPDGVWLVELADVRDPELVTLAVAETLRLRDDTAAALPRLLDFLAPRRLLLILDNCEHLVDACAELVARIVAATAQVRVLATSREVLGVPGEQMMPVRPLPVAADDSDALRLLLARVGAADPAFAATPANRATLTAICRRLDGVPLALELAALRFRVLSPEQILDRLDDTMGLLRAGPRTAPPRQRTIADAIGWSYDLCTPAEQSLWQQLSVFSGGLDLDAAEAVCAPAGTVRAGVTKDPGQKHAGKTERQHAETTKRNHSAGLTVDMPGAVVDTLAGLVDKSVLIRRDDGAVARYTMLEPIRQFGYDRLVKSGGERAARARHREYYCALGLRGHRAYRSGDDLTWFRRLSREHANIRAALQFSLVDSPAVALETATALRPFWEHYRFLSEGYRWLTDALERAPEPTPERARALSSAASLAALLSDRESAARLIEDCRALAMELGAADILAEARLGTALIAFTDGDTATAFALSEQAAALARESARPSLEMDSLSFGFMCATLLEDERSTAVAAALLAVTAEHGPQLMGGLAHWTAGIDRWRHGDQDAAARFLRRAIEMFARFDRCVWLASAFDGMAWSAAARGEPMRAARLMGAAQSLELSSVRLAQAITGAVGEKVRARVRTALGEDGFRAAVAAGAALPLPAAIDYALERAPAAAEPVRPNPIDHDPYLRRGADMLTRREKEVARLVAAGYSNKRIAAELVISVRTAETHVEHILTKLGFGSRTQVAGWVRDHAL</sequence>
<dbReference type="Proteomes" id="UP000221961">
    <property type="component" value="Chromosome"/>
</dbReference>
<dbReference type="InterPro" id="IPR002182">
    <property type="entry name" value="NB-ARC"/>
</dbReference>
<dbReference type="SMART" id="SM00421">
    <property type="entry name" value="HTH_LUXR"/>
    <property type="match status" value="1"/>
</dbReference>
<dbReference type="GeneID" id="88363861"/>
<protein>
    <submittedName>
        <fullName evidence="3">LuxR family transcriptional regulator</fullName>
    </submittedName>
</protein>
<evidence type="ECO:0000313" key="4">
    <source>
        <dbReference type="Proteomes" id="UP000221961"/>
    </source>
</evidence>
<dbReference type="Gene3D" id="1.10.10.10">
    <property type="entry name" value="Winged helix-like DNA-binding domain superfamily/Winged helix DNA-binding domain"/>
    <property type="match status" value="1"/>
</dbReference>
<dbReference type="SUPFAM" id="SSF46894">
    <property type="entry name" value="C-terminal effector domain of the bipartite response regulators"/>
    <property type="match status" value="1"/>
</dbReference>
<dbReference type="Gene3D" id="1.25.40.10">
    <property type="entry name" value="Tetratricopeptide repeat domain"/>
    <property type="match status" value="1"/>
</dbReference>
<dbReference type="InterPro" id="IPR016032">
    <property type="entry name" value="Sig_transdc_resp-reg_C-effctor"/>
</dbReference>
<evidence type="ECO:0000256" key="1">
    <source>
        <dbReference type="SAM" id="MobiDB-lite"/>
    </source>
</evidence>
<dbReference type="Pfam" id="PF00196">
    <property type="entry name" value="GerE"/>
    <property type="match status" value="1"/>
</dbReference>
<dbReference type="PRINTS" id="PR00038">
    <property type="entry name" value="HTHLUXR"/>
</dbReference>
<dbReference type="GO" id="GO:0006355">
    <property type="term" value="P:regulation of DNA-templated transcription"/>
    <property type="evidence" value="ECO:0007669"/>
    <property type="project" value="InterPro"/>
</dbReference>
<dbReference type="InterPro" id="IPR027417">
    <property type="entry name" value="P-loop_NTPase"/>
</dbReference>
<feature type="region of interest" description="Disordered" evidence="1">
    <location>
        <begin position="295"/>
        <end position="319"/>
    </location>
</feature>
<dbReference type="CDD" id="cd06170">
    <property type="entry name" value="LuxR_C_like"/>
    <property type="match status" value="1"/>
</dbReference>
<dbReference type="SUPFAM" id="SSF52540">
    <property type="entry name" value="P-loop containing nucleoside triphosphate hydrolases"/>
    <property type="match status" value="1"/>
</dbReference>
<dbReference type="PROSITE" id="PS50043">
    <property type="entry name" value="HTH_LUXR_2"/>
    <property type="match status" value="1"/>
</dbReference>
<feature type="domain" description="HTH luxR-type" evidence="2">
    <location>
        <begin position="732"/>
        <end position="797"/>
    </location>
</feature>
<dbReference type="PRINTS" id="PR00364">
    <property type="entry name" value="DISEASERSIST"/>
</dbReference>
<feature type="compositionally biased region" description="Basic and acidic residues" evidence="1">
    <location>
        <begin position="300"/>
        <end position="317"/>
    </location>
</feature>
<dbReference type="KEGG" id="ntp:CRH09_10360"/>
<evidence type="ECO:0000259" key="2">
    <source>
        <dbReference type="PROSITE" id="PS50043"/>
    </source>
</evidence>
<dbReference type="GO" id="GO:0043531">
    <property type="term" value="F:ADP binding"/>
    <property type="evidence" value="ECO:0007669"/>
    <property type="project" value="InterPro"/>
</dbReference>
<dbReference type="Gene3D" id="3.40.50.300">
    <property type="entry name" value="P-loop containing nucleotide triphosphate hydrolases"/>
    <property type="match status" value="1"/>
</dbReference>
<dbReference type="RefSeq" id="WP_098693732.1">
    <property type="nucleotide sequence ID" value="NZ_CP023778.1"/>
</dbReference>
<dbReference type="GO" id="GO:0003677">
    <property type="term" value="F:DNA binding"/>
    <property type="evidence" value="ECO:0007669"/>
    <property type="project" value="InterPro"/>
</dbReference>
<accession>A0A291RGW8</accession>
<reference evidence="3 4" key="1">
    <citation type="submission" date="2017-10" db="EMBL/GenBank/DDBJ databases">
        <title>Comparative genomics between pathogenic Norcardia.</title>
        <authorList>
            <person name="Zeng L."/>
        </authorList>
    </citation>
    <scope>NUCLEOTIDE SEQUENCE [LARGE SCALE GENOMIC DNA]</scope>
    <source>
        <strain evidence="3 4">NC_YFY_NT001</strain>
    </source>
</reference>
<dbReference type="InterPro" id="IPR000792">
    <property type="entry name" value="Tscrpt_reg_LuxR_C"/>
</dbReference>
<name>A0A291RGW8_9NOCA</name>
<organism evidence="3 4">
    <name type="scientific">Nocardia terpenica</name>
    <dbReference type="NCBI Taxonomy" id="455432"/>
    <lineage>
        <taxon>Bacteria</taxon>
        <taxon>Bacillati</taxon>
        <taxon>Actinomycetota</taxon>
        <taxon>Actinomycetes</taxon>
        <taxon>Mycobacteriales</taxon>
        <taxon>Nocardiaceae</taxon>
        <taxon>Nocardia</taxon>
    </lineage>
</organism>
<dbReference type="InterPro" id="IPR011990">
    <property type="entry name" value="TPR-like_helical_dom_sf"/>
</dbReference>
<dbReference type="InterPro" id="IPR036388">
    <property type="entry name" value="WH-like_DNA-bd_sf"/>
</dbReference>
<dbReference type="PANTHER" id="PTHR47691">
    <property type="entry name" value="REGULATOR-RELATED"/>
    <property type="match status" value="1"/>
</dbReference>